<dbReference type="KEGG" id="blq:L21SP5_02932"/>
<dbReference type="RefSeq" id="WP_057953913.1">
    <property type="nucleotide sequence ID" value="NZ_CP013118.1"/>
</dbReference>
<keyword evidence="3" id="KW-1185">Reference proteome</keyword>
<feature type="domain" description="CBS" evidence="1">
    <location>
        <begin position="74"/>
        <end position="118"/>
    </location>
</feature>
<dbReference type="InterPro" id="IPR000644">
    <property type="entry name" value="CBS_dom"/>
</dbReference>
<protein>
    <submittedName>
        <fullName evidence="2">Putative manganese-dependent inorganic pyrophosphatase</fullName>
    </submittedName>
</protein>
<dbReference type="Gene3D" id="3.10.580.10">
    <property type="entry name" value="CBS-domain"/>
    <property type="match status" value="1"/>
</dbReference>
<dbReference type="Proteomes" id="UP000064893">
    <property type="component" value="Chromosome"/>
</dbReference>
<gene>
    <name evidence="2" type="ORF">L21SP5_02932</name>
</gene>
<proteinExistence type="predicted"/>
<dbReference type="AlphaFoldDB" id="A0A0S2I298"/>
<dbReference type="OrthoDB" id="1523762at2"/>
<accession>A0A0S2I298</accession>
<dbReference type="EMBL" id="CP013118">
    <property type="protein sequence ID" value="ALO16552.1"/>
    <property type="molecule type" value="Genomic_DNA"/>
</dbReference>
<sequence>MVAEQIMSDVVPALKPKDYCNTALSWMEVFKISHLPVVYNQNYHGLISDTMIYDANAFDVPVESLKKNYINAQVEPHQHILEIINLFHKFSLTALPVVKNEKIFKGLITLPTLIESLSELFAADSPGSIIILEMHANDYSLSQIAQIVESNEARILACYVTNITDSMRMRVTLKVNKEDLTSILRTFERYEYEVSASYSEDDKMDDVIKDRFDSFMQYLDI</sequence>
<dbReference type="SUPFAM" id="SSF54631">
    <property type="entry name" value="CBS-domain pair"/>
    <property type="match status" value="1"/>
</dbReference>
<evidence type="ECO:0000313" key="3">
    <source>
        <dbReference type="Proteomes" id="UP000064893"/>
    </source>
</evidence>
<dbReference type="STRING" id="1307839.L21SP5_02932"/>
<evidence type="ECO:0000259" key="1">
    <source>
        <dbReference type="Pfam" id="PF00571"/>
    </source>
</evidence>
<dbReference type="InterPro" id="IPR046342">
    <property type="entry name" value="CBS_dom_sf"/>
</dbReference>
<organism evidence="2 3">
    <name type="scientific">Salinivirga cyanobacteriivorans</name>
    <dbReference type="NCBI Taxonomy" id="1307839"/>
    <lineage>
        <taxon>Bacteria</taxon>
        <taxon>Pseudomonadati</taxon>
        <taxon>Bacteroidota</taxon>
        <taxon>Bacteroidia</taxon>
        <taxon>Bacteroidales</taxon>
        <taxon>Salinivirgaceae</taxon>
        <taxon>Salinivirga</taxon>
    </lineage>
</organism>
<dbReference type="Pfam" id="PF00571">
    <property type="entry name" value="CBS"/>
    <property type="match status" value="1"/>
</dbReference>
<name>A0A0S2I298_9BACT</name>
<reference evidence="2 3" key="1">
    <citation type="submission" date="2015-11" db="EMBL/GenBank/DDBJ databases">
        <title>Description and complete genome sequence of a novel strain predominating in hypersaline microbial mats and representing a new family of the Bacteriodetes phylum.</title>
        <authorList>
            <person name="Spring S."/>
            <person name="Bunk B."/>
            <person name="Sproer C."/>
            <person name="Klenk H.-P."/>
        </authorList>
    </citation>
    <scope>NUCLEOTIDE SEQUENCE [LARGE SCALE GENOMIC DNA]</scope>
    <source>
        <strain evidence="2 3">L21-Spi-D4</strain>
    </source>
</reference>
<evidence type="ECO:0000313" key="2">
    <source>
        <dbReference type="EMBL" id="ALO16552.1"/>
    </source>
</evidence>
<dbReference type="Gene3D" id="3.90.1280.20">
    <property type="match status" value="1"/>
</dbReference>